<gene>
    <name evidence="8" type="ORF">ENV60_02245</name>
</gene>
<dbReference type="PANTHER" id="PTHR32463">
    <property type="entry name" value="L-FUCOSE KINASE"/>
    <property type="match status" value="1"/>
</dbReference>
<keyword evidence="4" id="KW-0067">ATP-binding</keyword>
<evidence type="ECO:0000256" key="1">
    <source>
        <dbReference type="ARBA" id="ARBA00022679"/>
    </source>
</evidence>
<dbReference type="InterPro" id="IPR014606">
    <property type="entry name" value="Heptose_7-P_kinase"/>
</dbReference>
<dbReference type="InterPro" id="IPR006204">
    <property type="entry name" value="GHMP_kinase_N_dom"/>
</dbReference>
<evidence type="ECO:0000256" key="4">
    <source>
        <dbReference type="ARBA" id="ARBA00022840"/>
    </source>
</evidence>
<dbReference type="EMBL" id="DTGZ01000041">
    <property type="protein sequence ID" value="HGV97098.1"/>
    <property type="molecule type" value="Genomic_DNA"/>
</dbReference>
<comment type="caution">
    <text evidence="8">The sequence shown here is derived from an EMBL/GenBank/DDBJ whole genome shotgun (WGS) entry which is preliminary data.</text>
</comment>
<proteinExistence type="inferred from homology"/>
<evidence type="ECO:0000256" key="5">
    <source>
        <dbReference type="ARBA" id="ARBA00038121"/>
    </source>
</evidence>
<dbReference type="PIRSF" id="PIRSF036406">
    <property type="entry name" value="Hept_kin"/>
    <property type="match status" value="1"/>
</dbReference>
<dbReference type="InterPro" id="IPR013750">
    <property type="entry name" value="GHMP_kinase_C_dom"/>
</dbReference>
<dbReference type="InterPro" id="IPR052203">
    <property type="entry name" value="GHMP_Kinase-Related"/>
</dbReference>
<sequence>MVISRTPFRVSFFGGGTDYPIWFRENSGAVLATTIDKYCYIIARYLPPFLGYKHRIVYSQIENVNDIDEIQHPAVRECLKFSKIDAGIEIHHYADLPARTGLGSSSSFVVGLLNVLYALKGYMVTKRQLALDAIYVEQEMIKENVGNQDQILTSFGGFNHIQFYGNDDFRVTPITISAKKLEILQSSLMLFFTGITRVASEIAGEQIRMTAEKKLELKRMMEIVEEGIKILNSSESRMNEFGKLLDEAWRLKRTLTPRITTSFIDEIYEAARKKGAIGGKLLGAGGGGFILLFVEPELQNRIKETLSSLLYVPFRFETQGTQIIFYTPEETPR</sequence>
<name>A0A7C4XK33_UNCW3</name>
<dbReference type="Pfam" id="PF08544">
    <property type="entry name" value="GHMP_kinases_C"/>
    <property type="match status" value="1"/>
</dbReference>
<dbReference type="PRINTS" id="PR00960">
    <property type="entry name" value="LMBPPROTEIN"/>
</dbReference>
<evidence type="ECO:0000259" key="7">
    <source>
        <dbReference type="Pfam" id="PF08544"/>
    </source>
</evidence>
<dbReference type="SUPFAM" id="SSF54211">
    <property type="entry name" value="Ribosomal protein S5 domain 2-like"/>
    <property type="match status" value="1"/>
</dbReference>
<protein>
    <submittedName>
        <fullName evidence="8">Kinase</fullName>
    </submittedName>
</protein>
<evidence type="ECO:0000256" key="3">
    <source>
        <dbReference type="ARBA" id="ARBA00022777"/>
    </source>
</evidence>
<dbReference type="GO" id="GO:0042352">
    <property type="term" value="P:GDP-L-fucose salvage"/>
    <property type="evidence" value="ECO:0007669"/>
    <property type="project" value="TreeGrafter"/>
</dbReference>
<dbReference type="InterPro" id="IPR020568">
    <property type="entry name" value="Ribosomal_Su5_D2-typ_SF"/>
</dbReference>
<accession>A0A7C4XK33</accession>
<dbReference type="Gene3D" id="3.30.230.120">
    <property type="match status" value="1"/>
</dbReference>
<dbReference type="GO" id="GO:0005524">
    <property type="term" value="F:ATP binding"/>
    <property type="evidence" value="ECO:0007669"/>
    <property type="project" value="UniProtKB-KW"/>
</dbReference>
<dbReference type="AlphaFoldDB" id="A0A7C4XK33"/>
<keyword evidence="3 8" id="KW-0418">Kinase</keyword>
<comment type="similarity">
    <text evidence="5">Belongs to the GHMP kinase family.</text>
</comment>
<reference evidence="8" key="1">
    <citation type="journal article" date="2020" name="mSystems">
        <title>Genome- and Community-Level Interaction Insights into Carbon Utilization and Element Cycling Functions of Hydrothermarchaeota in Hydrothermal Sediment.</title>
        <authorList>
            <person name="Zhou Z."/>
            <person name="Liu Y."/>
            <person name="Xu W."/>
            <person name="Pan J."/>
            <person name="Luo Z.H."/>
            <person name="Li M."/>
        </authorList>
    </citation>
    <scope>NUCLEOTIDE SEQUENCE [LARGE SCALE GENOMIC DNA]</scope>
    <source>
        <strain evidence="8">SpSt-774</strain>
    </source>
</reference>
<feature type="domain" description="GHMP kinase N-terminal" evidence="6">
    <location>
        <begin position="82"/>
        <end position="157"/>
    </location>
</feature>
<dbReference type="SUPFAM" id="SSF55060">
    <property type="entry name" value="GHMP Kinase, C-terminal domain"/>
    <property type="match status" value="1"/>
</dbReference>
<evidence type="ECO:0000259" key="6">
    <source>
        <dbReference type="Pfam" id="PF00288"/>
    </source>
</evidence>
<organism evidence="8">
    <name type="scientific">candidate division WOR-3 bacterium</name>
    <dbReference type="NCBI Taxonomy" id="2052148"/>
    <lineage>
        <taxon>Bacteria</taxon>
        <taxon>Bacteria division WOR-3</taxon>
    </lineage>
</organism>
<keyword evidence="1" id="KW-0808">Transferase</keyword>
<feature type="domain" description="GHMP kinase C-terminal" evidence="7">
    <location>
        <begin position="235"/>
        <end position="309"/>
    </location>
</feature>
<dbReference type="Pfam" id="PF00288">
    <property type="entry name" value="GHMP_kinases_N"/>
    <property type="match status" value="1"/>
</dbReference>
<dbReference type="PANTHER" id="PTHR32463:SF0">
    <property type="entry name" value="L-FUCOSE KINASE"/>
    <property type="match status" value="1"/>
</dbReference>
<keyword evidence="2" id="KW-0547">Nucleotide-binding</keyword>
<evidence type="ECO:0000313" key="8">
    <source>
        <dbReference type="EMBL" id="HGV97098.1"/>
    </source>
</evidence>
<dbReference type="InterPro" id="IPR036554">
    <property type="entry name" value="GHMP_kinase_C_sf"/>
</dbReference>
<dbReference type="InterPro" id="IPR001174">
    <property type="entry name" value="HddA/FKP"/>
</dbReference>
<evidence type="ECO:0000256" key="2">
    <source>
        <dbReference type="ARBA" id="ARBA00022741"/>
    </source>
</evidence>
<dbReference type="GO" id="GO:0050201">
    <property type="term" value="F:fucokinase activity"/>
    <property type="evidence" value="ECO:0007669"/>
    <property type="project" value="TreeGrafter"/>
</dbReference>